<evidence type="ECO:0000313" key="8">
    <source>
        <dbReference type="Proteomes" id="UP001303285"/>
    </source>
</evidence>
<reference evidence="7 8" key="1">
    <citation type="submission" date="2023-12" db="EMBL/GenBank/DDBJ databases">
        <title>Baltic Sea Cyanobacteria.</title>
        <authorList>
            <person name="Delbaje E."/>
            <person name="Fewer D.P."/>
            <person name="Shishido T.K."/>
        </authorList>
    </citation>
    <scope>NUCLEOTIDE SEQUENCE [LARGE SCALE GENOMIC DNA]</scope>
    <source>
        <strain evidence="7 8">UHCC 0060</strain>
    </source>
</reference>
<feature type="transmembrane region" description="Helical" evidence="5">
    <location>
        <begin position="9"/>
        <end position="28"/>
    </location>
</feature>
<gene>
    <name evidence="7" type="ORF">VB695_18615</name>
</gene>
<evidence type="ECO:0000256" key="5">
    <source>
        <dbReference type="SAM" id="Phobius"/>
    </source>
</evidence>
<dbReference type="PANTHER" id="PTHR30483:SF6">
    <property type="entry name" value="PERIPLASMIC BINDING PROTEIN OF ABC TRANSPORTER FOR NATURAL AMINO ACIDS"/>
    <property type="match status" value="1"/>
</dbReference>
<organism evidence="7 8">
    <name type="scientific">Nodularia spumigena UHCC 0060</name>
    <dbReference type="NCBI Taxonomy" id="3110300"/>
    <lineage>
        <taxon>Bacteria</taxon>
        <taxon>Bacillati</taxon>
        <taxon>Cyanobacteriota</taxon>
        <taxon>Cyanophyceae</taxon>
        <taxon>Nostocales</taxon>
        <taxon>Nodulariaceae</taxon>
        <taxon>Nodularia</taxon>
    </lineage>
</organism>
<keyword evidence="5" id="KW-0812">Transmembrane</keyword>
<name>A0ABU5UV91_NODSP</name>
<dbReference type="GeneID" id="78017312"/>
<evidence type="ECO:0000256" key="4">
    <source>
        <dbReference type="ARBA" id="ARBA00022970"/>
    </source>
</evidence>
<dbReference type="InterPro" id="IPR051010">
    <property type="entry name" value="BCAA_transport"/>
</dbReference>
<accession>A0ABU5UV91</accession>
<evidence type="ECO:0000313" key="7">
    <source>
        <dbReference type="EMBL" id="MEA5610057.1"/>
    </source>
</evidence>
<keyword evidence="8" id="KW-1185">Reference proteome</keyword>
<dbReference type="EMBL" id="JAYGHK010000073">
    <property type="protein sequence ID" value="MEA5610057.1"/>
    <property type="molecule type" value="Genomic_DNA"/>
</dbReference>
<proteinExistence type="inferred from homology"/>
<keyword evidence="3" id="KW-0732">Signal</keyword>
<keyword evidence="5" id="KW-0472">Membrane</keyword>
<dbReference type="InterPro" id="IPR000709">
    <property type="entry name" value="Leu_Ile_Val-bd"/>
</dbReference>
<dbReference type="InterPro" id="IPR028082">
    <property type="entry name" value="Peripla_BP_I"/>
</dbReference>
<keyword evidence="2" id="KW-0813">Transport</keyword>
<dbReference type="SUPFAM" id="SSF53822">
    <property type="entry name" value="Periplasmic binding protein-like I"/>
    <property type="match status" value="1"/>
</dbReference>
<feature type="domain" description="Leucine-binding protein" evidence="6">
    <location>
        <begin position="135"/>
        <end position="436"/>
    </location>
</feature>
<dbReference type="InterPro" id="IPR028081">
    <property type="entry name" value="Leu-bd"/>
</dbReference>
<dbReference type="PRINTS" id="PR00337">
    <property type="entry name" value="LEUILEVALBP"/>
</dbReference>
<keyword evidence="4" id="KW-0029">Amino-acid transport</keyword>
<comment type="caution">
    <text evidence="7">The sequence shown here is derived from an EMBL/GenBank/DDBJ whole genome shotgun (WGS) entry which is preliminary data.</text>
</comment>
<dbReference type="Gene3D" id="3.40.50.2300">
    <property type="match status" value="2"/>
</dbReference>
<dbReference type="RefSeq" id="WP_006198060.1">
    <property type="nucleotide sequence ID" value="NZ_JAYGHK010000073.1"/>
</dbReference>
<protein>
    <submittedName>
        <fullName evidence="7">ABC transporter substrate-binding protein</fullName>
    </submittedName>
</protein>
<dbReference type="PANTHER" id="PTHR30483">
    <property type="entry name" value="LEUCINE-SPECIFIC-BINDING PROTEIN"/>
    <property type="match status" value="1"/>
</dbReference>
<evidence type="ECO:0000256" key="2">
    <source>
        <dbReference type="ARBA" id="ARBA00022448"/>
    </source>
</evidence>
<sequence>MSHKNETKVLLLSLLVTLGLVGGGLWLFKEQIFPQNQSGNNLPSTDNQSIFERISFGEKNLIIGELSPAKKEGVQALADQNYAQAIASLEKSLKQQRNDPQALIYLNNARIGSAKSYSIVASVPLGTDPNSALEILRGIAQAQNTINTSGGIKGVPLKVGIANDDDNPQISQQIAASLVKNSDVLGVVGPNASDTTLAAGDIYNTGKLVAISPTSTSVNITNFSPYVFRTVPSDFMAARSLANYMVKNLQKTQVAVFFNSQSNYSQSLKTEFVSSVSLEGGQVSSEFDLSQANFSAAKSLEQATREGAEVLMFATNTETLDKALQVVQINKKQLNLLGGDDVYNIKTLEVGGEQASGMVLAVPWHIEGESKSEFPQTSRQLWGADVSWRTAMAYDATVALIAALEKNPTRSGVQQALSSSDFSTTGASGAIRFLPSGDRRSPVQLVTIVPKTNSRSRTGYDFEPIP</sequence>
<dbReference type="Pfam" id="PF13458">
    <property type="entry name" value="Peripla_BP_6"/>
    <property type="match status" value="1"/>
</dbReference>
<evidence type="ECO:0000256" key="3">
    <source>
        <dbReference type="ARBA" id="ARBA00022729"/>
    </source>
</evidence>
<comment type="similarity">
    <text evidence="1">Belongs to the leucine-binding protein family.</text>
</comment>
<dbReference type="CDD" id="cd06268">
    <property type="entry name" value="PBP1_ABC_transporter_LIVBP-like"/>
    <property type="match status" value="1"/>
</dbReference>
<dbReference type="Proteomes" id="UP001303285">
    <property type="component" value="Unassembled WGS sequence"/>
</dbReference>
<evidence type="ECO:0000259" key="6">
    <source>
        <dbReference type="Pfam" id="PF13458"/>
    </source>
</evidence>
<evidence type="ECO:0000256" key="1">
    <source>
        <dbReference type="ARBA" id="ARBA00010062"/>
    </source>
</evidence>
<keyword evidence="5" id="KW-1133">Transmembrane helix</keyword>